<reference evidence="4" key="1">
    <citation type="submission" date="2021-02" db="EMBL/GenBank/DDBJ databases">
        <authorList>
            <person name="Nowell W R."/>
        </authorList>
    </citation>
    <scope>NUCLEOTIDE SEQUENCE</scope>
</reference>
<sequence>MNVITRYLIREHHIPLTATIIRELSQHLETSLHQQYTIPLSYLNIYRTRKEFKLMKSIQHRLKKGNYILRETDKSGIFHIGNSVDYEKKAEAYRQKTGAYIGLDSNPLWSVFDKVIFLLNDLRSKKYILSWQLDKMMPKRDTVQLAYLYFIPKPHKAGTPLRPIVSSMSMPTTGISKFLDKLIRPIFDKHARSTTIIDGVDLIHRLEAYTTNGYLKPKTYFCTFDTTDLYTMLPQEESLDILIEFLVQHGYQKVQNIPIDIIRKLALIVIKENVFVYEKKFYRQVIGGAMGSAFTLTLANIFMWKWERQLVHRLEVSNEIYGRYVDDIFFTSNDSLECIDQMLDEANSFHPNIKLVRQIGRSVPFLDVLIENRKGTLTTSVYHKEAAEPYVVPFGSDHPDHVFRNTVDTAITRAVCYSTTLSQFEEEIRQMKLMFLYNGYSPRHIYRRLTTLFSKYLLKNFILPMLNNCDEFGYLRHQLLTTSKATTANKVIRISTTNQTPYKNMQNQLLQPTDNNVLIKGKSLIIHHRHEKRLRNTRRQIHELWNSVFHETEVIDIALMVGTYLNQNSKQELSARMIKHIQSAGSSHEGETQRPPDKQAANIQSKQRSQ</sequence>
<comment type="caution">
    <text evidence="4">The sequence shown here is derived from an EMBL/GenBank/DDBJ whole genome shotgun (WGS) entry which is preliminary data.</text>
</comment>
<evidence type="ECO:0000313" key="4">
    <source>
        <dbReference type="EMBL" id="CAF4230258.1"/>
    </source>
</evidence>
<feature type="domain" description="Reverse transcriptase" evidence="2">
    <location>
        <begin position="132"/>
        <end position="381"/>
    </location>
</feature>
<feature type="region of interest" description="Disordered" evidence="1">
    <location>
        <begin position="582"/>
        <end position="610"/>
    </location>
</feature>
<dbReference type="Gene3D" id="1.10.10.2210">
    <property type="match status" value="1"/>
</dbReference>
<evidence type="ECO:0000256" key="1">
    <source>
        <dbReference type="SAM" id="MobiDB-lite"/>
    </source>
</evidence>
<protein>
    <recommendedName>
        <fullName evidence="2">Reverse transcriptase domain-containing protein</fullName>
    </recommendedName>
</protein>
<gene>
    <name evidence="4" type="ORF">UXM345_LOCUS29603</name>
    <name evidence="3" type="ORF">XDN619_LOCUS28179</name>
</gene>
<dbReference type="EMBL" id="CAJNRG010013443">
    <property type="protein sequence ID" value="CAF2148375.1"/>
    <property type="molecule type" value="Genomic_DNA"/>
</dbReference>
<evidence type="ECO:0000313" key="5">
    <source>
        <dbReference type="Proteomes" id="UP000663842"/>
    </source>
</evidence>
<dbReference type="SUPFAM" id="SSF56672">
    <property type="entry name" value="DNA/RNA polymerases"/>
    <property type="match status" value="1"/>
</dbReference>
<organism evidence="4 5">
    <name type="scientific">Rotaria magnacalcarata</name>
    <dbReference type="NCBI Taxonomy" id="392030"/>
    <lineage>
        <taxon>Eukaryota</taxon>
        <taxon>Metazoa</taxon>
        <taxon>Spiralia</taxon>
        <taxon>Gnathifera</taxon>
        <taxon>Rotifera</taxon>
        <taxon>Eurotatoria</taxon>
        <taxon>Bdelloidea</taxon>
        <taxon>Philodinida</taxon>
        <taxon>Philodinidae</taxon>
        <taxon>Rotaria</taxon>
    </lineage>
</organism>
<dbReference type="Gene3D" id="3.30.70.2630">
    <property type="match status" value="1"/>
</dbReference>
<dbReference type="EMBL" id="CAJOBF010007345">
    <property type="protein sequence ID" value="CAF4230258.1"/>
    <property type="molecule type" value="Genomic_DNA"/>
</dbReference>
<dbReference type="InterPro" id="IPR043502">
    <property type="entry name" value="DNA/RNA_pol_sf"/>
</dbReference>
<dbReference type="Proteomes" id="UP000663887">
    <property type="component" value="Unassembled WGS sequence"/>
</dbReference>
<name>A0A820DD40_9BILA</name>
<dbReference type="Proteomes" id="UP000663842">
    <property type="component" value="Unassembled WGS sequence"/>
</dbReference>
<accession>A0A820DD40</accession>
<dbReference type="InterPro" id="IPR000477">
    <property type="entry name" value="RT_dom"/>
</dbReference>
<dbReference type="Pfam" id="PF26215">
    <property type="entry name" value="HTH_animal"/>
    <property type="match status" value="1"/>
</dbReference>
<dbReference type="Gene3D" id="3.10.10.20">
    <property type="match status" value="1"/>
</dbReference>
<dbReference type="PROSITE" id="PS50878">
    <property type="entry name" value="RT_POL"/>
    <property type="match status" value="1"/>
</dbReference>
<dbReference type="AlphaFoldDB" id="A0A820DD40"/>
<evidence type="ECO:0000313" key="3">
    <source>
        <dbReference type="EMBL" id="CAF2148375.1"/>
    </source>
</evidence>
<dbReference type="PANTHER" id="PTHR21301">
    <property type="entry name" value="REVERSE TRANSCRIPTASE"/>
    <property type="match status" value="1"/>
</dbReference>
<dbReference type="InterPro" id="IPR058912">
    <property type="entry name" value="HTH_animal"/>
</dbReference>
<proteinExistence type="predicted"/>
<feature type="compositionally biased region" description="Polar residues" evidence="1">
    <location>
        <begin position="601"/>
        <end position="610"/>
    </location>
</feature>
<dbReference type="PANTHER" id="PTHR21301:SF10">
    <property type="entry name" value="REVERSE TRANSCRIPTASE DOMAIN-CONTAINING PROTEIN"/>
    <property type="match status" value="1"/>
</dbReference>
<evidence type="ECO:0000259" key="2">
    <source>
        <dbReference type="PROSITE" id="PS50878"/>
    </source>
</evidence>
<feature type="compositionally biased region" description="Basic and acidic residues" evidence="1">
    <location>
        <begin position="588"/>
        <end position="597"/>
    </location>
</feature>